<evidence type="ECO:0000313" key="11">
    <source>
        <dbReference type="Proteomes" id="UP000598971"/>
    </source>
</evidence>
<feature type="active site" evidence="9">
    <location>
        <position position="73"/>
    </location>
</feature>
<dbReference type="Pfam" id="PF01678">
    <property type="entry name" value="DAP_epimerase"/>
    <property type="match status" value="2"/>
</dbReference>
<feature type="site" description="Could be important to modulate the pK values of the two catalytic cysteine residues" evidence="8">
    <location>
        <position position="188"/>
    </location>
</feature>
<organism evidence="10 11">
    <name type="scientific">Limnovirga soli</name>
    <dbReference type="NCBI Taxonomy" id="2656915"/>
    <lineage>
        <taxon>Bacteria</taxon>
        <taxon>Pseudomonadati</taxon>
        <taxon>Bacteroidota</taxon>
        <taxon>Chitinophagia</taxon>
        <taxon>Chitinophagales</taxon>
        <taxon>Chitinophagaceae</taxon>
        <taxon>Limnovirga</taxon>
    </lineage>
</organism>
<feature type="binding site" evidence="8">
    <location>
        <position position="170"/>
    </location>
    <ligand>
        <name>substrate</name>
    </ligand>
</feature>
<dbReference type="InterPro" id="IPR001653">
    <property type="entry name" value="DAP_epimerase_DapF"/>
</dbReference>
<feature type="active site" description="Proton acceptor" evidence="8">
    <location>
        <position position="198"/>
    </location>
</feature>
<dbReference type="EC" id="5.1.1.7" evidence="3 8"/>
<dbReference type="NCBIfam" id="TIGR00652">
    <property type="entry name" value="DapF"/>
    <property type="match status" value="1"/>
</dbReference>
<dbReference type="HAMAP" id="MF_00197">
    <property type="entry name" value="DAP_epimerase"/>
    <property type="match status" value="1"/>
</dbReference>
<dbReference type="PANTHER" id="PTHR31689:SF0">
    <property type="entry name" value="DIAMINOPIMELATE EPIMERASE"/>
    <property type="match status" value="1"/>
</dbReference>
<keyword evidence="11" id="KW-1185">Reference proteome</keyword>
<dbReference type="UniPathway" id="UPA00034">
    <property type="reaction ID" value="UER00025"/>
</dbReference>
<keyword evidence="6 8" id="KW-0413">Isomerase</keyword>
<feature type="binding site" evidence="8">
    <location>
        <begin position="199"/>
        <end position="200"/>
    </location>
    <ligand>
        <name>substrate</name>
    </ligand>
</feature>
<comment type="caution">
    <text evidence="8">Lacks conserved residue(s) required for the propagation of feature annotation.</text>
</comment>
<evidence type="ECO:0000313" key="10">
    <source>
        <dbReference type="EMBL" id="NNV55707.1"/>
    </source>
</evidence>
<name>A0A8J8FDW4_9BACT</name>
<feature type="binding site" evidence="8">
    <location>
        <begin position="188"/>
        <end position="189"/>
    </location>
    <ligand>
        <name>substrate</name>
    </ligand>
</feature>
<comment type="caution">
    <text evidence="10">The sequence shown here is derived from an EMBL/GenBank/DDBJ whole genome shotgun (WGS) entry which is preliminary data.</text>
</comment>
<sequence>MNLTFNKYQGTGNDFIIIDNRTANLSLTKEQIKSMCDRRFGIGADGLMLLNQTNGYDFHMVYYNADGGESTMCGNGGRCLVKFASHSGIHKDTYHFLAIDGPHEAIIKDNGWVYLKMIDVKGIQIIHSDAVLNTGSPHYVKGVRDIHHYNVFKTGNEIRYSKDFEKEGINVNFVEELNDTEIYVRTYERGVEDETLSCGTGVTAAALVYAHNEVGFNRIEIQTPGGHLAVEFDKKGEDSFENIWLCGPADFVFKGTIDIE</sequence>
<proteinExistence type="inferred from homology"/>
<feature type="binding site" evidence="8">
    <location>
        <begin position="74"/>
        <end position="75"/>
    </location>
    <ligand>
        <name>substrate</name>
    </ligand>
</feature>
<dbReference type="GO" id="GO:0008837">
    <property type="term" value="F:diaminopimelate epimerase activity"/>
    <property type="evidence" value="ECO:0007669"/>
    <property type="project" value="UniProtKB-UniRule"/>
</dbReference>
<dbReference type="GO" id="GO:0009089">
    <property type="term" value="P:lysine biosynthetic process via diaminopimelate"/>
    <property type="evidence" value="ECO:0007669"/>
    <property type="project" value="UniProtKB-UniRule"/>
</dbReference>
<evidence type="ECO:0000256" key="3">
    <source>
        <dbReference type="ARBA" id="ARBA00013080"/>
    </source>
</evidence>
<dbReference type="EMBL" id="WHPF01000006">
    <property type="protein sequence ID" value="NNV55707.1"/>
    <property type="molecule type" value="Genomic_DNA"/>
</dbReference>
<feature type="binding site" evidence="8">
    <location>
        <position position="64"/>
    </location>
    <ligand>
        <name>substrate</name>
    </ligand>
</feature>
<comment type="pathway">
    <text evidence="1 8">Amino-acid biosynthesis; L-lysine biosynthesis via DAP pathway; DL-2,6-diaminopimelate from LL-2,6-diaminopimelate: step 1/1.</text>
</comment>
<keyword evidence="8" id="KW-0963">Cytoplasm</keyword>
<dbReference type="GO" id="GO:0005829">
    <property type="term" value="C:cytosol"/>
    <property type="evidence" value="ECO:0007669"/>
    <property type="project" value="TreeGrafter"/>
</dbReference>
<gene>
    <name evidence="8" type="primary">dapF</name>
    <name evidence="10" type="ORF">GD597_09565</name>
</gene>
<dbReference type="Gene3D" id="3.10.310.10">
    <property type="entry name" value="Diaminopimelate Epimerase, Chain A, domain 1"/>
    <property type="match status" value="2"/>
</dbReference>
<dbReference type="SUPFAM" id="SSF54506">
    <property type="entry name" value="Diaminopimelate epimerase-like"/>
    <property type="match status" value="2"/>
</dbReference>
<keyword evidence="5 8" id="KW-0457">Lysine biosynthesis</keyword>
<dbReference type="RefSeq" id="WP_171607640.1">
    <property type="nucleotide sequence ID" value="NZ_WHPF01000006.1"/>
</dbReference>
<evidence type="ECO:0000256" key="7">
    <source>
        <dbReference type="ARBA" id="ARBA00051712"/>
    </source>
</evidence>
<keyword evidence="4 8" id="KW-0028">Amino-acid biosynthesis</keyword>
<evidence type="ECO:0000256" key="2">
    <source>
        <dbReference type="ARBA" id="ARBA00010219"/>
    </source>
</evidence>
<feature type="binding site" evidence="8">
    <location>
        <position position="13"/>
    </location>
    <ligand>
        <name>substrate</name>
    </ligand>
</feature>
<evidence type="ECO:0000256" key="9">
    <source>
        <dbReference type="PROSITE-ProRule" id="PRU10125"/>
    </source>
</evidence>
<dbReference type="PANTHER" id="PTHR31689">
    <property type="entry name" value="DIAMINOPIMELATE EPIMERASE, CHLOROPLASTIC"/>
    <property type="match status" value="1"/>
</dbReference>
<protein>
    <recommendedName>
        <fullName evidence="3 8">Diaminopimelate epimerase</fullName>
        <shortName evidence="8">DAP epimerase</shortName>
        <ecNumber evidence="3 8">5.1.1.7</ecNumber>
    </recommendedName>
    <alternativeName>
        <fullName evidence="8">PLP-independent amino acid racemase</fullName>
    </alternativeName>
</protein>
<evidence type="ECO:0000256" key="8">
    <source>
        <dbReference type="HAMAP-Rule" id="MF_00197"/>
    </source>
</evidence>
<evidence type="ECO:0000256" key="1">
    <source>
        <dbReference type="ARBA" id="ARBA00005196"/>
    </source>
</evidence>
<dbReference type="PROSITE" id="PS01326">
    <property type="entry name" value="DAP_EPIMERASE"/>
    <property type="match status" value="1"/>
</dbReference>
<feature type="site" description="Could be important to modulate the pK values of the two catalytic cysteine residues" evidence="8">
    <location>
        <position position="138"/>
    </location>
</feature>
<comment type="subcellular location">
    <subcellularLocation>
        <location evidence="8">Cytoplasm</location>
    </subcellularLocation>
</comment>
<comment type="catalytic activity">
    <reaction evidence="7 8">
        <text>(2S,6S)-2,6-diaminopimelate = meso-2,6-diaminopimelate</text>
        <dbReference type="Rhea" id="RHEA:15393"/>
        <dbReference type="ChEBI" id="CHEBI:57609"/>
        <dbReference type="ChEBI" id="CHEBI:57791"/>
        <dbReference type="EC" id="5.1.1.7"/>
    </reaction>
</comment>
<accession>A0A8J8FDW4</accession>
<reference evidence="10" key="1">
    <citation type="submission" date="2019-10" db="EMBL/GenBank/DDBJ databases">
        <title>Draft genome sequence of Panacibacter sp. KCS-6.</title>
        <authorList>
            <person name="Yim K.J."/>
        </authorList>
    </citation>
    <scope>NUCLEOTIDE SEQUENCE</scope>
    <source>
        <strain evidence="10">KCS-6</strain>
    </source>
</reference>
<evidence type="ECO:0000256" key="5">
    <source>
        <dbReference type="ARBA" id="ARBA00023154"/>
    </source>
</evidence>
<feature type="active site" description="Proton donor" evidence="8">
    <location>
        <position position="73"/>
    </location>
</feature>
<dbReference type="Proteomes" id="UP000598971">
    <property type="component" value="Unassembled WGS sequence"/>
</dbReference>
<dbReference type="AlphaFoldDB" id="A0A8J8FDW4"/>
<comment type="subunit">
    <text evidence="8">Homodimer.</text>
</comment>
<dbReference type="InterPro" id="IPR018510">
    <property type="entry name" value="DAP_epimerase_AS"/>
</dbReference>
<comment type="function">
    <text evidence="8">Catalyzes the stereoinversion of LL-2,6-diaminopimelate (L,L-DAP) to meso-diaminopimelate (meso-DAP), a precursor of L-lysine and an essential component of the bacterial peptidoglycan.</text>
</comment>
<evidence type="ECO:0000256" key="6">
    <source>
        <dbReference type="ARBA" id="ARBA00023235"/>
    </source>
</evidence>
<evidence type="ECO:0000256" key="4">
    <source>
        <dbReference type="ARBA" id="ARBA00022605"/>
    </source>
</evidence>
<comment type="similarity">
    <text evidence="2 8">Belongs to the diaminopimelate epimerase family.</text>
</comment>